<evidence type="ECO:0000313" key="10">
    <source>
        <dbReference type="Proteomes" id="UP000887540"/>
    </source>
</evidence>
<evidence type="ECO:0000313" key="11">
    <source>
        <dbReference type="WBParaSite" id="ACRNAN_scaffold2844.g17199.t1"/>
    </source>
</evidence>
<keyword evidence="4 5" id="KW-0012">Acyltransferase</keyword>
<dbReference type="InterPro" id="IPR016181">
    <property type="entry name" value="Acyl_CoA_acyltransferase"/>
</dbReference>
<feature type="domain" description="Glycylpeptide N-tetradecanoyltransferase C-terminal" evidence="9">
    <location>
        <begin position="318"/>
        <end position="499"/>
    </location>
</feature>
<evidence type="ECO:0000256" key="1">
    <source>
        <dbReference type="ARBA" id="ARBA00009469"/>
    </source>
</evidence>
<feature type="compositionally biased region" description="Basic and acidic residues" evidence="7">
    <location>
        <begin position="15"/>
        <end position="35"/>
    </location>
</feature>
<evidence type="ECO:0000256" key="3">
    <source>
        <dbReference type="ARBA" id="ARBA00022679"/>
    </source>
</evidence>
<dbReference type="SUPFAM" id="SSF55729">
    <property type="entry name" value="Acyl-CoA N-acyltransferases (Nat)"/>
    <property type="match status" value="3"/>
</dbReference>
<dbReference type="InterPro" id="IPR022677">
    <property type="entry name" value="NMT_C"/>
</dbReference>
<keyword evidence="3 5" id="KW-0808">Transferase</keyword>
<dbReference type="PROSITE" id="PS00976">
    <property type="entry name" value="NMT_2"/>
    <property type="match status" value="1"/>
</dbReference>
<organism evidence="10 11">
    <name type="scientific">Acrobeloides nanus</name>
    <dbReference type="NCBI Taxonomy" id="290746"/>
    <lineage>
        <taxon>Eukaryota</taxon>
        <taxon>Metazoa</taxon>
        <taxon>Ecdysozoa</taxon>
        <taxon>Nematoda</taxon>
        <taxon>Chromadorea</taxon>
        <taxon>Rhabditida</taxon>
        <taxon>Tylenchina</taxon>
        <taxon>Cephalobomorpha</taxon>
        <taxon>Cephaloboidea</taxon>
        <taxon>Cephalobidae</taxon>
        <taxon>Acrobeloides</taxon>
    </lineage>
</organism>
<dbReference type="PROSITE" id="PS00975">
    <property type="entry name" value="NMT_1"/>
    <property type="match status" value="2"/>
</dbReference>
<evidence type="ECO:0000256" key="6">
    <source>
        <dbReference type="RuleBase" id="RU004178"/>
    </source>
</evidence>
<reference evidence="11" key="1">
    <citation type="submission" date="2022-11" db="UniProtKB">
        <authorList>
            <consortium name="WormBaseParasite"/>
        </authorList>
    </citation>
    <scope>IDENTIFICATION</scope>
</reference>
<dbReference type="Pfam" id="PF02799">
    <property type="entry name" value="NMT_C"/>
    <property type="match status" value="1"/>
</dbReference>
<dbReference type="InterPro" id="IPR022678">
    <property type="entry name" value="NMT_CS"/>
</dbReference>
<evidence type="ECO:0000259" key="8">
    <source>
        <dbReference type="Pfam" id="PF01233"/>
    </source>
</evidence>
<dbReference type="GO" id="GO:0004379">
    <property type="term" value="F:glycylpeptide N-tetradecanoyltransferase activity"/>
    <property type="evidence" value="ECO:0007669"/>
    <property type="project" value="UniProtKB-EC"/>
</dbReference>
<dbReference type="AlphaFoldDB" id="A0A914DL27"/>
<dbReference type="EC" id="2.3.1.97" evidence="2 5"/>
<dbReference type="Proteomes" id="UP000887540">
    <property type="component" value="Unplaced"/>
</dbReference>
<accession>A0A914DL27</accession>
<name>A0A914DL27_9BILA</name>
<evidence type="ECO:0000256" key="7">
    <source>
        <dbReference type="SAM" id="MobiDB-lite"/>
    </source>
</evidence>
<dbReference type="WBParaSite" id="ACRNAN_scaffold2844.g17199.t1">
    <property type="protein sequence ID" value="ACRNAN_scaffold2844.g17199.t1"/>
    <property type="gene ID" value="ACRNAN_scaffold2844.g17199"/>
</dbReference>
<comment type="similarity">
    <text evidence="1 6">Belongs to the NMT family.</text>
</comment>
<dbReference type="InterPro" id="IPR000903">
    <property type="entry name" value="NMT"/>
</dbReference>
<comment type="catalytic activity">
    <reaction evidence="5">
        <text>N-terminal glycyl-[protein] + tetradecanoyl-CoA = N-tetradecanoylglycyl-[protein] + CoA + H(+)</text>
        <dbReference type="Rhea" id="RHEA:15521"/>
        <dbReference type="Rhea" id="RHEA-COMP:12666"/>
        <dbReference type="Rhea" id="RHEA-COMP:12667"/>
        <dbReference type="ChEBI" id="CHEBI:15378"/>
        <dbReference type="ChEBI" id="CHEBI:57287"/>
        <dbReference type="ChEBI" id="CHEBI:57385"/>
        <dbReference type="ChEBI" id="CHEBI:64723"/>
        <dbReference type="ChEBI" id="CHEBI:133050"/>
        <dbReference type="EC" id="2.3.1.97"/>
    </reaction>
</comment>
<dbReference type="PANTHER" id="PTHR11377">
    <property type="entry name" value="N-MYRISTOYL TRANSFERASE"/>
    <property type="match status" value="1"/>
</dbReference>
<evidence type="ECO:0000256" key="5">
    <source>
        <dbReference type="RuleBase" id="RU000586"/>
    </source>
</evidence>
<dbReference type="PANTHER" id="PTHR11377:SF5">
    <property type="entry name" value="GLYCYLPEPTIDE N-TETRADECANOYLTRANSFERASE"/>
    <property type="match status" value="1"/>
</dbReference>
<feature type="compositionally biased region" description="Basic residues" evidence="7">
    <location>
        <begin position="1"/>
        <end position="14"/>
    </location>
</feature>
<dbReference type="PIRSF" id="PIRSF015892">
    <property type="entry name" value="N-myristl_transf"/>
    <property type="match status" value="1"/>
</dbReference>
<evidence type="ECO:0000256" key="4">
    <source>
        <dbReference type="ARBA" id="ARBA00023315"/>
    </source>
</evidence>
<evidence type="ECO:0000256" key="2">
    <source>
        <dbReference type="ARBA" id="ARBA00012923"/>
    </source>
</evidence>
<dbReference type="Gene3D" id="3.40.630.170">
    <property type="match status" value="2"/>
</dbReference>
<sequence length="505" mass="58134">MPGKKKTGGKKKPAKTGEEINHVDNDHQESGRRISGDTASTDTELPEDTQKANKSGPSETKLDVQSFINNELTKRIQQLTASTSAAKDIQEAKQHNYQFWQTQPVPKLDEKVTENTFIEPSVDVTRIRANPFTLPAPYVWSDLDINNEAELTELYTLLSENYVEDDDNMFRFDYSCEFLRWALLPPGWLKKWHCGVRSGKGKLVAFISAIPTIIRVYDQTVKMVEINFLCVHKQLRSKRVAPVLIREITRRMVEINFLCVHKQLRSKRVAPVLIREITRRVNQEGIFQAAFTAGVVLPKPIGTCRYYHRSLNPKKLIETKFSHLPKNMTMQRTIKLYKLPDAPKTPGLTILEPKHLEGAYQLLTEYLKNFDVVPIFERADFDHFLLPRDNVIYSYVVEKEGIVTDLISFYCLPSSVMHHPTHKKIRAAYSFYNVAKTVSWIDLMNDALTLAKNENFDVFNALDLMENKTFLDELKFGIGDGNLQYYLYNWKCPDIKPEKVGLVLQ</sequence>
<protein>
    <recommendedName>
        <fullName evidence="2 5">Glycylpeptide N-tetradecanoyltransferase</fullName>
        <ecNumber evidence="2 5">2.3.1.97</ecNumber>
    </recommendedName>
</protein>
<dbReference type="GO" id="GO:0005737">
    <property type="term" value="C:cytoplasm"/>
    <property type="evidence" value="ECO:0007669"/>
    <property type="project" value="TreeGrafter"/>
</dbReference>
<dbReference type="InterPro" id="IPR022676">
    <property type="entry name" value="NMT_N"/>
</dbReference>
<dbReference type="Pfam" id="PF01233">
    <property type="entry name" value="NMT"/>
    <property type="match status" value="1"/>
</dbReference>
<evidence type="ECO:0000259" key="9">
    <source>
        <dbReference type="Pfam" id="PF02799"/>
    </source>
</evidence>
<keyword evidence="10" id="KW-1185">Reference proteome</keyword>
<proteinExistence type="inferred from homology"/>
<feature type="region of interest" description="Disordered" evidence="7">
    <location>
        <begin position="1"/>
        <end position="61"/>
    </location>
</feature>
<feature type="domain" description="Glycylpeptide N-tetradecanoyltransferase N-terminal" evidence="8">
    <location>
        <begin position="118"/>
        <end position="252"/>
    </location>
</feature>
<comment type="function">
    <text evidence="5">Adds a myristoyl group to the N-terminal glycine residue of certain cellular proteins.</text>
</comment>